<evidence type="ECO:0000313" key="7">
    <source>
        <dbReference type="Proteomes" id="UP001370348"/>
    </source>
</evidence>
<dbReference type="InterPro" id="IPR000073">
    <property type="entry name" value="AB_hydrolase_1"/>
</dbReference>
<dbReference type="InterPro" id="IPR029058">
    <property type="entry name" value="AB_hydrolase_fold"/>
</dbReference>
<accession>A0ABZ2MCQ0</accession>
<evidence type="ECO:0000259" key="5">
    <source>
        <dbReference type="Pfam" id="PF08386"/>
    </source>
</evidence>
<dbReference type="InterPro" id="IPR013595">
    <property type="entry name" value="Pept_S33_TAP-like_C"/>
</dbReference>
<feature type="domain" description="AB hydrolase-1" evidence="4">
    <location>
        <begin position="10"/>
        <end position="138"/>
    </location>
</feature>
<comment type="similarity">
    <text evidence="1">Belongs to the peptidase S33 family.</text>
</comment>
<protein>
    <submittedName>
        <fullName evidence="6">Alpha/beta hydrolase</fullName>
    </submittedName>
</protein>
<dbReference type="Pfam" id="PF00561">
    <property type="entry name" value="Abhydrolase_1"/>
    <property type="match status" value="1"/>
</dbReference>
<dbReference type="Proteomes" id="UP001370348">
    <property type="component" value="Chromosome"/>
</dbReference>
<dbReference type="PANTHER" id="PTHR43248:SF29">
    <property type="entry name" value="TRIPEPTIDYL AMINOPEPTIDASE"/>
    <property type="match status" value="1"/>
</dbReference>
<dbReference type="EMBL" id="CP089984">
    <property type="protein sequence ID" value="WXB20288.1"/>
    <property type="molecule type" value="Genomic_DNA"/>
</dbReference>
<feature type="domain" description="Peptidase S33 tripeptidyl aminopeptidase-like C-terminal" evidence="5">
    <location>
        <begin position="305"/>
        <end position="395"/>
    </location>
</feature>
<keyword evidence="7" id="KW-1185">Reference proteome</keyword>
<proteinExistence type="inferred from homology"/>
<dbReference type="Pfam" id="PF08386">
    <property type="entry name" value="Abhydrolase_4"/>
    <property type="match status" value="1"/>
</dbReference>
<name>A0ABZ2MCQ0_9BACT</name>
<evidence type="ECO:0000256" key="2">
    <source>
        <dbReference type="ARBA" id="ARBA00022729"/>
    </source>
</evidence>
<keyword evidence="2" id="KW-0732">Signal</keyword>
<dbReference type="InterPro" id="IPR051601">
    <property type="entry name" value="Serine_prot/Carboxylest_S33"/>
</dbReference>
<evidence type="ECO:0000313" key="6">
    <source>
        <dbReference type="EMBL" id="WXB20288.1"/>
    </source>
</evidence>
<keyword evidence="3 6" id="KW-0378">Hydrolase</keyword>
<dbReference type="Gene3D" id="3.40.50.1820">
    <property type="entry name" value="alpha/beta hydrolase"/>
    <property type="match status" value="1"/>
</dbReference>
<evidence type="ECO:0000256" key="1">
    <source>
        <dbReference type="ARBA" id="ARBA00010088"/>
    </source>
</evidence>
<dbReference type="SUPFAM" id="SSF53474">
    <property type="entry name" value="alpha/beta-Hydrolases"/>
    <property type="match status" value="1"/>
</dbReference>
<evidence type="ECO:0000256" key="3">
    <source>
        <dbReference type="ARBA" id="ARBA00022801"/>
    </source>
</evidence>
<reference evidence="6 7" key="1">
    <citation type="submission" date="2021-12" db="EMBL/GenBank/DDBJ databases">
        <title>Discovery of the Pendulisporaceae a myxobacterial family with distinct sporulation behavior and unique specialized metabolism.</title>
        <authorList>
            <person name="Garcia R."/>
            <person name="Popoff A."/>
            <person name="Bader C.D."/>
            <person name="Loehr J."/>
            <person name="Walesch S."/>
            <person name="Walt C."/>
            <person name="Boldt J."/>
            <person name="Bunk B."/>
            <person name="Haeckl F.J.F.P.J."/>
            <person name="Gunesch A.P."/>
            <person name="Birkelbach J."/>
            <person name="Nuebel U."/>
            <person name="Pietschmann T."/>
            <person name="Bach T."/>
            <person name="Mueller R."/>
        </authorList>
    </citation>
    <scope>NUCLEOTIDE SEQUENCE [LARGE SCALE GENOMIC DNA]</scope>
    <source>
        <strain evidence="6 7">MSr11954</strain>
    </source>
</reference>
<evidence type="ECO:0000259" key="4">
    <source>
        <dbReference type="Pfam" id="PF00561"/>
    </source>
</evidence>
<dbReference type="GO" id="GO:0016787">
    <property type="term" value="F:hydrolase activity"/>
    <property type="evidence" value="ECO:0007669"/>
    <property type="project" value="UniProtKB-KW"/>
</dbReference>
<dbReference type="PANTHER" id="PTHR43248">
    <property type="entry name" value="2-SUCCINYL-6-HYDROXY-2,4-CYCLOHEXADIENE-1-CARBOXYLATE SYNTHASE"/>
    <property type="match status" value="1"/>
</dbReference>
<organism evidence="6 7">
    <name type="scientific">Pendulispora albinea</name>
    <dbReference type="NCBI Taxonomy" id="2741071"/>
    <lineage>
        <taxon>Bacteria</taxon>
        <taxon>Pseudomonadati</taxon>
        <taxon>Myxococcota</taxon>
        <taxon>Myxococcia</taxon>
        <taxon>Myxococcales</taxon>
        <taxon>Sorangiineae</taxon>
        <taxon>Pendulisporaceae</taxon>
        <taxon>Pendulispora</taxon>
    </lineage>
</organism>
<gene>
    <name evidence="6" type="ORF">LZC94_35615</name>
</gene>
<sequence length="404" mass="43958">MRRLGQSAPAPMRERFDIIGFDPRGVGASVPLACQNQREYSDAWAQATARPERGQFDRALQLAKEFNDACVRESADRLPYVGTQYTARDMDVLREAAGDKKLNYFGISFGTFIGTVYANLFPKRIRVLALDGAYDPETYANRPYEYDLGQYVAVDAALKRFFDWCKDTPESCSFGNGNPAKAFLDLQASLDANPIRNAEGRVIANGATLVLQIVFDLNRARPFWPTLAKDLAQAQTTRDGRLLAEVSAGTASFLGMNTAIECADRDFPRDKSLLRTFLRLESAVAPYAGPAIAFGPPGYDHGHAPACVQWPAARRSRYAGPWDAAGSPPILVVGTTGDPDTPYPDAVSLARKLDNARLLTFKGEGHTGYSGSACARAAISDYLVDRVLPARGAVCDDALPPTTN</sequence>